<keyword evidence="2" id="KW-0614">Plasmid</keyword>
<evidence type="ECO:0000313" key="2">
    <source>
        <dbReference type="EMBL" id="MDG6783122.1"/>
    </source>
</evidence>
<proteinExistence type="predicted"/>
<sequence length="86" mass="8987">MKLTKTAHRVLAGSLAAAALAAGGVTLTEAPASAGDTRNRTYPGYILGPFDTKEQCETARSGPNALAMLTICWPDKGRWYYGGQGA</sequence>
<evidence type="ECO:0000256" key="1">
    <source>
        <dbReference type="SAM" id="SignalP"/>
    </source>
</evidence>
<protein>
    <submittedName>
        <fullName evidence="2">Non-hemolytic enterotoxin B</fullName>
    </submittedName>
</protein>
<gene>
    <name evidence="2" type="ORF">QBL07_20080</name>
</gene>
<comment type="caution">
    <text evidence="2">The sequence shown here is derived from an EMBL/GenBank/DDBJ whole genome shotgun (WGS) entry which is preliminary data.</text>
</comment>
<dbReference type="AlphaFoldDB" id="A0AAW6REB4"/>
<organism evidence="2">
    <name type="scientific">Gordonia rubripertincta</name>
    <name type="common">Rhodococcus corallinus</name>
    <dbReference type="NCBI Taxonomy" id="36822"/>
    <lineage>
        <taxon>Bacteria</taxon>
        <taxon>Bacillati</taxon>
        <taxon>Actinomycetota</taxon>
        <taxon>Actinomycetes</taxon>
        <taxon>Mycobacteriales</taxon>
        <taxon>Gordoniaceae</taxon>
        <taxon>Gordonia</taxon>
    </lineage>
</organism>
<geneLocation type="plasmid" evidence="2">
    <name>p1517_part_2</name>
</geneLocation>
<dbReference type="EMBL" id="JARUXG010000017">
    <property type="protein sequence ID" value="MDG6783122.1"/>
    <property type="molecule type" value="Genomic_DNA"/>
</dbReference>
<feature type="chain" id="PRO_5043633444" evidence="1">
    <location>
        <begin position="22"/>
        <end position="86"/>
    </location>
</feature>
<name>A0AAW6REB4_GORRU</name>
<keyword evidence="1" id="KW-0732">Signal</keyword>
<accession>A0AAW6REB4</accession>
<reference evidence="2" key="1">
    <citation type="submission" date="2023-04" db="EMBL/GenBank/DDBJ databases">
        <title>Characterization and analysis of the complete genome of Gordonia rubripertincta 112, the degrader of aromatic and aliphatic compounds.</title>
        <authorList>
            <person name="Frantsuzova E."/>
            <person name="Bogun A."/>
            <person name="Delegan Y."/>
        </authorList>
    </citation>
    <scope>NUCLEOTIDE SEQUENCE</scope>
    <source>
        <strain evidence="2">112</strain>
        <plasmid evidence="2">p1517_part_2</plasmid>
    </source>
</reference>
<dbReference type="RefSeq" id="WP_005199764.1">
    <property type="nucleotide sequence ID" value="NZ_CP178557.1"/>
</dbReference>
<feature type="signal peptide" evidence="1">
    <location>
        <begin position="1"/>
        <end position="21"/>
    </location>
</feature>